<dbReference type="AlphaFoldDB" id="A0A1D2M336"/>
<proteinExistence type="predicted"/>
<evidence type="ECO:0000256" key="1">
    <source>
        <dbReference type="SAM" id="MobiDB-lite"/>
    </source>
</evidence>
<feature type="non-terminal residue" evidence="2">
    <location>
        <position position="50"/>
    </location>
</feature>
<organism evidence="2 3">
    <name type="scientific">Orchesella cincta</name>
    <name type="common">Springtail</name>
    <name type="synonym">Podura cincta</name>
    <dbReference type="NCBI Taxonomy" id="48709"/>
    <lineage>
        <taxon>Eukaryota</taxon>
        <taxon>Metazoa</taxon>
        <taxon>Ecdysozoa</taxon>
        <taxon>Arthropoda</taxon>
        <taxon>Hexapoda</taxon>
        <taxon>Collembola</taxon>
        <taxon>Entomobryomorpha</taxon>
        <taxon>Entomobryoidea</taxon>
        <taxon>Orchesellidae</taxon>
        <taxon>Orchesellinae</taxon>
        <taxon>Orchesella</taxon>
    </lineage>
</organism>
<gene>
    <name evidence="2" type="ORF">Ocin01_19295</name>
</gene>
<reference evidence="2 3" key="1">
    <citation type="journal article" date="2016" name="Genome Biol. Evol.">
        <title>Gene Family Evolution Reflects Adaptation to Soil Environmental Stressors in the Genome of the Collembolan Orchesella cincta.</title>
        <authorList>
            <person name="Faddeeva-Vakhrusheva A."/>
            <person name="Derks M.F."/>
            <person name="Anvar S.Y."/>
            <person name="Agamennone V."/>
            <person name="Suring W."/>
            <person name="Smit S."/>
            <person name="van Straalen N.M."/>
            <person name="Roelofs D."/>
        </authorList>
    </citation>
    <scope>NUCLEOTIDE SEQUENCE [LARGE SCALE GENOMIC DNA]</scope>
    <source>
        <tissue evidence="2">Mixed pool</tissue>
    </source>
</reference>
<feature type="region of interest" description="Disordered" evidence="1">
    <location>
        <begin position="24"/>
        <end position="50"/>
    </location>
</feature>
<protein>
    <submittedName>
        <fullName evidence="2">Uncharacterized protein</fullName>
    </submittedName>
</protein>
<sequence length="50" mass="5299">MRFQDESELASALGIDRQAFDANQEELGGSPLAALAGGGDAPQSQEQEEY</sequence>
<dbReference type="EMBL" id="LJIJ01005433">
    <property type="protein sequence ID" value="ODM87388.1"/>
    <property type="molecule type" value="Genomic_DNA"/>
</dbReference>
<evidence type="ECO:0000313" key="3">
    <source>
        <dbReference type="Proteomes" id="UP000094527"/>
    </source>
</evidence>
<name>A0A1D2M336_ORCCI</name>
<dbReference type="Proteomes" id="UP000094527">
    <property type="component" value="Unassembled WGS sequence"/>
</dbReference>
<evidence type="ECO:0000313" key="2">
    <source>
        <dbReference type="EMBL" id="ODM87388.1"/>
    </source>
</evidence>
<accession>A0A1D2M336</accession>
<comment type="caution">
    <text evidence="2">The sequence shown here is derived from an EMBL/GenBank/DDBJ whole genome shotgun (WGS) entry which is preliminary data.</text>
</comment>
<keyword evidence="3" id="KW-1185">Reference proteome</keyword>